<dbReference type="Proteomes" id="UP000736335">
    <property type="component" value="Unassembled WGS sequence"/>
</dbReference>
<evidence type="ECO:0000256" key="1">
    <source>
        <dbReference type="SAM" id="Phobius"/>
    </source>
</evidence>
<keyword evidence="1" id="KW-0812">Transmembrane</keyword>
<evidence type="ECO:0000313" key="4">
    <source>
        <dbReference type="Proteomes" id="UP000736335"/>
    </source>
</evidence>
<keyword evidence="1" id="KW-0472">Membrane</keyword>
<reference evidence="3" key="1">
    <citation type="journal article" date="2020" name="Nat. Commun.">
        <title>Large-scale genome sequencing of mycorrhizal fungi provides insights into the early evolution of symbiotic traits.</title>
        <authorList>
            <person name="Miyauchi S."/>
            <person name="Kiss E."/>
            <person name="Kuo A."/>
            <person name="Drula E."/>
            <person name="Kohler A."/>
            <person name="Sanchez-Garcia M."/>
            <person name="Morin E."/>
            <person name="Andreopoulos B."/>
            <person name="Barry K.W."/>
            <person name="Bonito G."/>
            <person name="Buee M."/>
            <person name="Carver A."/>
            <person name="Chen C."/>
            <person name="Cichocki N."/>
            <person name="Clum A."/>
            <person name="Culley D."/>
            <person name="Crous P.W."/>
            <person name="Fauchery L."/>
            <person name="Girlanda M."/>
            <person name="Hayes R.D."/>
            <person name="Keri Z."/>
            <person name="LaButti K."/>
            <person name="Lipzen A."/>
            <person name="Lombard V."/>
            <person name="Magnuson J."/>
            <person name="Maillard F."/>
            <person name="Murat C."/>
            <person name="Nolan M."/>
            <person name="Ohm R.A."/>
            <person name="Pangilinan J."/>
            <person name="Pereira M.F."/>
            <person name="Perotto S."/>
            <person name="Peter M."/>
            <person name="Pfister S."/>
            <person name="Riley R."/>
            <person name="Sitrit Y."/>
            <person name="Stielow J.B."/>
            <person name="Szollosi G."/>
            <person name="Zifcakova L."/>
            <person name="Stursova M."/>
            <person name="Spatafora J.W."/>
            <person name="Tedersoo L."/>
            <person name="Vaario L.M."/>
            <person name="Yamada A."/>
            <person name="Yan M."/>
            <person name="Wang P."/>
            <person name="Xu J."/>
            <person name="Bruns T."/>
            <person name="Baldrian P."/>
            <person name="Vilgalys R."/>
            <person name="Dunand C."/>
            <person name="Henrissat B."/>
            <person name="Grigoriev I.V."/>
            <person name="Hibbett D."/>
            <person name="Nagy L.G."/>
            <person name="Martin F.M."/>
        </authorList>
    </citation>
    <scope>NUCLEOTIDE SEQUENCE</scope>
    <source>
        <strain evidence="3">UH-Tt-Lm1</strain>
    </source>
</reference>
<organism evidence="3 4">
    <name type="scientific">Thelephora terrestris</name>
    <dbReference type="NCBI Taxonomy" id="56493"/>
    <lineage>
        <taxon>Eukaryota</taxon>
        <taxon>Fungi</taxon>
        <taxon>Dikarya</taxon>
        <taxon>Basidiomycota</taxon>
        <taxon>Agaricomycotina</taxon>
        <taxon>Agaricomycetes</taxon>
        <taxon>Thelephorales</taxon>
        <taxon>Thelephoraceae</taxon>
        <taxon>Thelephora</taxon>
    </lineage>
</organism>
<comment type="caution">
    <text evidence="3">The sequence shown here is derived from an EMBL/GenBank/DDBJ whole genome shotgun (WGS) entry which is preliminary data.</text>
</comment>
<feature type="transmembrane region" description="Helical" evidence="1">
    <location>
        <begin position="102"/>
        <end position="124"/>
    </location>
</feature>
<dbReference type="OrthoDB" id="3267855at2759"/>
<evidence type="ECO:0000259" key="2">
    <source>
        <dbReference type="Pfam" id="PF20151"/>
    </source>
</evidence>
<feature type="transmembrane region" description="Helical" evidence="1">
    <location>
        <begin position="35"/>
        <end position="53"/>
    </location>
</feature>
<feature type="domain" description="DUF6533" evidence="2">
    <location>
        <begin position="3"/>
        <end position="49"/>
    </location>
</feature>
<protein>
    <recommendedName>
        <fullName evidence="2">DUF6533 domain-containing protein</fullName>
    </recommendedName>
</protein>
<evidence type="ECO:0000313" key="3">
    <source>
        <dbReference type="EMBL" id="KAF9781170.1"/>
    </source>
</evidence>
<dbReference type="AlphaFoldDB" id="A0A9P6H945"/>
<dbReference type="InterPro" id="IPR045340">
    <property type="entry name" value="DUF6533"/>
</dbReference>
<accession>A0A9P6H945</accession>
<proteinExistence type="predicted"/>
<dbReference type="Pfam" id="PF20151">
    <property type="entry name" value="DUF6533"/>
    <property type="match status" value="1"/>
</dbReference>
<dbReference type="EMBL" id="WIUZ02000014">
    <property type="protein sequence ID" value="KAF9781170.1"/>
    <property type="molecule type" value="Genomic_DNA"/>
</dbReference>
<gene>
    <name evidence="3" type="ORF">BJ322DRAFT_1079424</name>
</gene>
<feature type="transmembrane region" description="Helical" evidence="1">
    <location>
        <begin position="76"/>
        <end position="95"/>
    </location>
</feature>
<name>A0A9P6H945_9AGAM</name>
<feature type="transmembrane region" description="Helical" evidence="1">
    <location>
        <begin position="157"/>
        <end position="177"/>
    </location>
</feature>
<sequence length="337" mass="37714">MTYLSIACATILFYEYFLTFSDEVRYAWRGKKKTSVFLLFCMNRYLPIAYKIWDLSYDAQYQYGQLVIWTPTEVNSYLVLVTLLSQLFLALRVYAVNGRSKASVAILSAMTFVQLAYGVVYIAVFRRGAYTLVPLADPREYTFAICLADSNGTGLQLGYLALSLGFDVIAFVMIAVCSCKSANSSSSLFRRVVQDATVYFLMIVWVHLTVMIYVARMGSLKLKGPTATNSVIPVMICRLVLSLRKSNDRSGVVRAWNVDHFATQFGADTQQSVLLSPLRFQSVMTAAMSSERGTASDDRLMPQPILTTETSASDSRWTIDALEDGGDSYRERGWSIS</sequence>
<feature type="transmembrane region" description="Helical" evidence="1">
    <location>
        <begin position="198"/>
        <end position="216"/>
    </location>
</feature>
<reference evidence="3" key="2">
    <citation type="submission" date="2020-11" db="EMBL/GenBank/DDBJ databases">
        <authorList>
            <consortium name="DOE Joint Genome Institute"/>
            <person name="Kuo A."/>
            <person name="Miyauchi S."/>
            <person name="Kiss E."/>
            <person name="Drula E."/>
            <person name="Kohler A."/>
            <person name="Sanchez-Garcia M."/>
            <person name="Andreopoulos B."/>
            <person name="Barry K.W."/>
            <person name="Bonito G."/>
            <person name="Buee M."/>
            <person name="Carver A."/>
            <person name="Chen C."/>
            <person name="Cichocki N."/>
            <person name="Clum A."/>
            <person name="Culley D."/>
            <person name="Crous P.W."/>
            <person name="Fauchery L."/>
            <person name="Girlanda M."/>
            <person name="Hayes R."/>
            <person name="Keri Z."/>
            <person name="Labutti K."/>
            <person name="Lipzen A."/>
            <person name="Lombard V."/>
            <person name="Magnuson J."/>
            <person name="Maillard F."/>
            <person name="Morin E."/>
            <person name="Murat C."/>
            <person name="Nolan M."/>
            <person name="Ohm R."/>
            <person name="Pangilinan J."/>
            <person name="Pereira M."/>
            <person name="Perotto S."/>
            <person name="Peter M."/>
            <person name="Riley R."/>
            <person name="Sitrit Y."/>
            <person name="Stielow B."/>
            <person name="Szollosi G."/>
            <person name="Zifcakova L."/>
            <person name="Stursova M."/>
            <person name="Spatafora J.W."/>
            <person name="Tedersoo L."/>
            <person name="Vaario L.-M."/>
            <person name="Yamada A."/>
            <person name="Yan M."/>
            <person name="Wang P."/>
            <person name="Xu J."/>
            <person name="Bruns T."/>
            <person name="Baldrian P."/>
            <person name="Vilgalys R."/>
            <person name="Henrissat B."/>
            <person name="Grigoriev I.V."/>
            <person name="Hibbett D."/>
            <person name="Nagy L.G."/>
            <person name="Martin F.M."/>
        </authorList>
    </citation>
    <scope>NUCLEOTIDE SEQUENCE</scope>
    <source>
        <strain evidence="3">UH-Tt-Lm1</strain>
    </source>
</reference>
<keyword evidence="4" id="KW-1185">Reference proteome</keyword>
<keyword evidence="1" id="KW-1133">Transmembrane helix</keyword>